<dbReference type="HOGENOM" id="CLU_2349521_0_0_1"/>
<evidence type="ECO:0000313" key="2">
    <source>
        <dbReference type="Proteomes" id="UP000017836"/>
    </source>
</evidence>
<keyword evidence="2" id="KW-1185">Reference proteome</keyword>
<organism evidence="1 2">
    <name type="scientific">Amborella trichopoda</name>
    <dbReference type="NCBI Taxonomy" id="13333"/>
    <lineage>
        <taxon>Eukaryota</taxon>
        <taxon>Viridiplantae</taxon>
        <taxon>Streptophyta</taxon>
        <taxon>Embryophyta</taxon>
        <taxon>Tracheophyta</taxon>
        <taxon>Spermatophyta</taxon>
        <taxon>Magnoliopsida</taxon>
        <taxon>Amborellales</taxon>
        <taxon>Amborellaceae</taxon>
        <taxon>Amborella</taxon>
    </lineage>
</organism>
<protein>
    <submittedName>
        <fullName evidence="1">Uncharacterized protein</fullName>
    </submittedName>
</protein>
<proteinExistence type="predicted"/>
<accession>W1PKJ4</accession>
<name>W1PKJ4_AMBTC</name>
<evidence type="ECO:0000313" key="1">
    <source>
        <dbReference type="EMBL" id="ERN08563.1"/>
    </source>
</evidence>
<dbReference type="AlphaFoldDB" id="W1PKJ4"/>
<dbReference type="EMBL" id="KI393256">
    <property type="protein sequence ID" value="ERN08563.1"/>
    <property type="molecule type" value="Genomic_DNA"/>
</dbReference>
<dbReference type="Gramene" id="ERN08563">
    <property type="protein sequence ID" value="ERN08563"/>
    <property type="gene ID" value="AMTR_s00017p00107340"/>
</dbReference>
<sequence length="97" mass="10700">MDADWKGVGCDYLSATRYEASYAGRFFWTGGLSSSVGDVPVDCRHVSVKDRWHRGELIYCRLASVEPLLLSFCIGGASFIVGGVDMRIFGYHSLSVK</sequence>
<gene>
    <name evidence="1" type="ORF">AMTR_s00017p00107340</name>
</gene>
<reference evidence="2" key="1">
    <citation type="journal article" date="2013" name="Science">
        <title>The Amborella genome and the evolution of flowering plants.</title>
        <authorList>
            <consortium name="Amborella Genome Project"/>
        </authorList>
    </citation>
    <scope>NUCLEOTIDE SEQUENCE [LARGE SCALE GENOMIC DNA]</scope>
</reference>
<dbReference type="Proteomes" id="UP000017836">
    <property type="component" value="Unassembled WGS sequence"/>
</dbReference>